<feature type="region of interest" description="Disordered" evidence="1">
    <location>
        <begin position="49"/>
        <end position="69"/>
    </location>
</feature>
<keyword evidence="4" id="KW-1185">Reference proteome</keyword>
<feature type="region of interest" description="Disordered" evidence="1">
    <location>
        <begin position="114"/>
        <end position="143"/>
    </location>
</feature>
<dbReference type="STRING" id="3088.A0A383VL67"/>
<dbReference type="GO" id="GO:0005829">
    <property type="term" value="C:cytosol"/>
    <property type="evidence" value="ECO:0007669"/>
    <property type="project" value="TreeGrafter"/>
</dbReference>
<protein>
    <recommendedName>
        <fullName evidence="2">A-kinase anchor protein 7-like phosphoesterase domain-containing protein</fullName>
    </recommendedName>
</protein>
<evidence type="ECO:0000313" key="3">
    <source>
        <dbReference type="EMBL" id="SZX66288.1"/>
    </source>
</evidence>
<accession>A0A383VL67</accession>
<proteinExistence type="predicted"/>
<sequence length="442" mass="46641">MQAEAEPIIEQQPQQQQLLPQVLESVGICQQVVPGNSLQLCLKQQQQLLPPPQDAERGSPARDPSPAAAVAALEAPTTAATAEVLAVQQQLQQPQAGPQSLATSGLDEDVQLDVEPQQQQQQQQQEEEEETGSSGKGKPAKPRPTHFVALQVSHCPQVRQAIAAVQAGLVAAEPALEACLLEPATAHLTIMVLNLPKQEQLDAAAAALAELGPVLQAQALLAPLQLQLQGLSHFRHQVLYIDFAPGPALDSLMQLAAAATQHLKAAAGGSLAVDEGGRGFTPHVSVAKTSRLIGKRRKGRLPKIPEAAWAAAQQQEAVRCIPVTVTEIQICSMQGRKAGQYYSVQGRKAGQYYRATHRLKLTAPAAGAAVPAAVVQPPAAAANLQSQTQEGGPAAAAAAMTQPQAKRQHGPLESARKRFKRLLSVLASGGRQEHTKDSSDPC</sequence>
<dbReference type="AlphaFoldDB" id="A0A383VL67"/>
<dbReference type="GO" id="GO:0034237">
    <property type="term" value="F:protein kinase A regulatory subunit binding"/>
    <property type="evidence" value="ECO:0007669"/>
    <property type="project" value="TreeGrafter"/>
</dbReference>
<dbReference type="EMBL" id="FNXT01000693">
    <property type="protein sequence ID" value="SZX66288.1"/>
    <property type="molecule type" value="Genomic_DNA"/>
</dbReference>
<dbReference type="PANTHER" id="PTHR15934:SF2">
    <property type="entry name" value="A-KINASE ANCHOR PROTEIN 7-LIKE PHOSPHOESTERASE DOMAIN-CONTAINING PROTEIN"/>
    <property type="match status" value="1"/>
</dbReference>
<reference evidence="3 4" key="1">
    <citation type="submission" date="2016-10" db="EMBL/GenBank/DDBJ databases">
        <authorList>
            <person name="Cai Z."/>
        </authorList>
    </citation>
    <scope>NUCLEOTIDE SEQUENCE [LARGE SCALE GENOMIC DNA]</scope>
</reference>
<name>A0A383VL67_TETOB</name>
<feature type="region of interest" description="Disordered" evidence="1">
    <location>
        <begin position="383"/>
        <end position="413"/>
    </location>
</feature>
<evidence type="ECO:0000256" key="1">
    <source>
        <dbReference type="SAM" id="MobiDB-lite"/>
    </source>
</evidence>
<evidence type="ECO:0000313" key="4">
    <source>
        <dbReference type="Proteomes" id="UP000256970"/>
    </source>
</evidence>
<feature type="domain" description="A-kinase anchor protein 7-like phosphoesterase" evidence="2">
    <location>
        <begin position="144"/>
        <end position="345"/>
    </location>
</feature>
<dbReference type="InterPro" id="IPR052641">
    <property type="entry name" value="AKAP7_isoform_gamma"/>
</dbReference>
<organism evidence="3 4">
    <name type="scientific">Tetradesmus obliquus</name>
    <name type="common">Green alga</name>
    <name type="synonym">Acutodesmus obliquus</name>
    <dbReference type="NCBI Taxonomy" id="3088"/>
    <lineage>
        <taxon>Eukaryota</taxon>
        <taxon>Viridiplantae</taxon>
        <taxon>Chlorophyta</taxon>
        <taxon>core chlorophytes</taxon>
        <taxon>Chlorophyceae</taxon>
        <taxon>CS clade</taxon>
        <taxon>Sphaeropleales</taxon>
        <taxon>Scenedesmaceae</taxon>
        <taxon>Tetradesmus</taxon>
    </lineage>
</organism>
<dbReference type="SUPFAM" id="SSF55144">
    <property type="entry name" value="LigT-like"/>
    <property type="match status" value="1"/>
</dbReference>
<dbReference type="Proteomes" id="UP000256970">
    <property type="component" value="Unassembled WGS sequence"/>
</dbReference>
<dbReference type="PANTHER" id="PTHR15934">
    <property type="entry name" value="RNA 2',3'-CYCLIC PHOSPHODIESTERASE"/>
    <property type="match status" value="1"/>
</dbReference>
<dbReference type="InterPro" id="IPR019510">
    <property type="entry name" value="AKAP7-like_phosphoesterase"/>
</dbReference>
<dbReference type="InterPro" id="IPR009097">
    <property type="entry name" value="Cyclic_Pdiesterase"/>
</dbReference>
<dbReference type="GO" id="GO:0010738">
    <property type="term" value="P:regulation of protein kinase A signaling"/>
    <property type="evidence" value="ECO:0007669"/>
    <property type="project" value="TreeGrafter"/>
</dbReference>
<dbReference type="Pfam" id="PF10469">
    <property type="entry name" value="AKAP7_NLS"/>
    <property type="match status" value="1"/>
</dbReference>
<evidence type="ECO:0000259" key="2">
    <source>
        <dbReference type="Pfam" id="PF10469"/>
    </source>
</evidence>
<dbReference type="Gene3D" id="3.90.1140.10">
    <property type="entry name" value="Cyclic phosphodiesterase"/>
    <property type="match status" value="1"/>
</dbReference>
<gene>
    <name evidence="3" type="ORF">BQ4739_LOCUS6719</name>
</gene>